<proteinExistence type="inferred from homology"/>
<dbReference type="SUPFAM" id="SSF53850">
    <property type="entry name" value="Periplasmic binding protein-like II"/>
    <property type="match status" value="1"/>
</dbReference>
<dbReference type="PRINTS" id="PR00039">
    <property type="entry name" value="HTHLYSR"/>
</dbReference>
<keyword evidence="3" id="KW-0238">DNA-binding</keyword>
<name>A0ABX2PVI9_9RHOB</name>
<evidence type="ECO:0000313" key="6">
    <source>
        <dbReference type="EMBL" id="NVO57049.1"/>
    </source>
</evidence>
<comment type="similarity">
    <text evidence="1">Belongs to the LysR transcriptional regulatory family.</text>
</comment>
<dbReference type="EMBL" id="JABXWT010000008">
    <property type="protein sequence ID" value="NVO57049.1"/>
    <property type="molecule type" value="Genomic_DNA"/>
</dbReference>
<organism evidence="6 7">
    <name type="scientific">Ruegeria haliotis</name>
    <dbReference type="NCBI Taxonomy" id="2747601"/>
    <lineage>
        <taxon>Bacteria</taxon>
        <taxon>Pseudomonadati</taxon>
        <taxon>Pseudomonadota</taxon>
        <taxon>Alphaproteobacteria</taxon>
        <taxon>Rhodobacterales</taxon>
        <taxon>Roseobacteraceae</taxon>
        <taxon>Ruegeria</taxon>
    </lineage>
</organism>
<dbReference type="PANTHER" id="PTHR30537:SF5">
    <property type="entry name" value="HTH-TYPE TRANSCRIPTIONAL ACTIVATOR TTDR-RELATED"/>
    <property type="match status" value="1"/>
</dbReference>
<dbReference type="InterPro" id="IPR005119">
    <property type="entry name" value="LysR_subst-bd"/>
</dbReference>
<evidence type="ECO:0000313" key="7">
    <source>
        <dbReference type="Proteomes" id="UP000630805"/>
    </source>
</evidence>
<dbReference type="Gene3D" id="3.40.190.10">
    <property type="entry name" value="Periplasmic binding protein-like II"/>
    <property type="match status" value="2"/>
</dbReference>
<dbReference type="InterPro" id="IPR036390">
    <property type="entry name" value="WH_DNA-bd_sf"/>
</dbReference>
<keyword evidence="7" id="KW-1185">Reference proteome</keyword>
<comment type="caution">
    <text evidence="6">The sequence shown here is derived from an EMBL/GenBank/DDBJ whole genome shotgun (WGS) entry which is preliminary data.</text>
</comment>
<dbReference type="InterPro" id="IPR000847">
    <property type="entry name" value="LysR_HTH_N"/>
</dbReference>
<dbReference type="PROSITE" id="PS50931">
    <property type="entry name" value="HTH_LYSR"/>
    <property type="match status" value="1"/>
</dbReference>
<evidence type="ECO:0000256" key="1">
    <source>
        <dbReference type="ARBA" id="ARBA00009437"/>
    </source>
</evidence>
<dbReference type="PANTHER" id="PTHR30537">
    <property type="entry name" value="HTH-TYPE TRANSCRIPTIONAL REGULATOR"/>
    <property type="match status" value="1"/>
</dbReference>
<dbReference type="Proteomes" id="UP000630805">
    <property type="component" value="Unassembled WGS sequence"/>
</dbReference>
<gene>
    <name evidence="6" type="ORF">HW561_14735</name>
</gene>
<evidence type="ECO:0000256" key="3">
    <source>
        <dbReference type="ARBA" id="ARBA00023125"/>
    </source>
</evidence>
<dbReference type="SUPFAM" id="SSF46785">
    <property type="entry name" value="Winged helix' DNA-binding domain"/>
    <property type="match status" value="1"/>
</dbReference>
<dbReference type="InterPro" id="IPR058163">
    <property type="entry name" value="LysR-type_TF_proteobact-type"/>
</dbReference>
<evidence type="ECO:0000256" key="2">
    <source>
        <dbReference type="ARBA" id="ARBA00023015"/>
    </source>
</evidence>
<dbReference type="Pfam" id="PF03466">
    <property type="entry name" value="LysR_substrate"/>
    <property type="match status" value="1"/>
</dbReference>
<evidence type="ECO:0000256" key="4">
    <source>
        <dbReference type="ARBA" id="ARBA00023163"/>
    </source>
</evidence>
<keyword evidence="4" id="KW-0804">Transcription</keyword>
<accession>A0ABX2PVI9</accession>
<protein>
    <submittedName>
        <fullName evidence="6">LysR family transcriptional regulator</fullName>
    </submittedName>
</protein>
<reference evidence="6 7" key="1">
    <citation type="submission" date="2020-06" db="EMBL/GenBank/DDBJ databases">
        <authorList>
            <person name="Cao W.R."/>
        </authorList>
    </citation>
    <scope>NUCLEOTIDE SEQUENCE [LARGE SCALE GENOMIC DNA]</scope>
    <source>
        <strain evidence="6 7">B1Z28</strain>
    </source>
</reference>
<dbReference type="InterPro" id="IPR036388">
    <property type="entry name" value="WH-like_DNA-bd_sf"/>
</dbReference>
<feature type="domain" description="HTH lysR-type" evidence="5">
    <location>
        <begin position="9"/>
        <end position="66"/>
    </location>
</feature>
<dbReference type="RefSeq" id="WP_176866076.1">
    <property type="nucleotide sequence ID" value="NZ_JABXWT010000008.1"/>
</dbReference>
<dbReference type="Gene3D" id="1.10.10.10">
    <property type="entry name" value="Winged helix-like DNA-binding domain superfamily/Winged helix DNA-binding domain"/>
    <property type="match status" value="1"/>
</dbReference>
<keyword evidence="2" id="KW-0805">Transcription regulation</keyword>
<dbReference type="Pfam" id="PF00126">
    <property type="entry name" value="HTH_1"/>
    <property type="match status" value="1"/>
</dbReference>
<sequence>MDNRRKNLPPLDTLIFFDAVIRAGGFTAASSELYVSQAAVSKRVRQLEDWLGTPLFERGTRSLTPTAAGQSLSEPVAMALDYLRASLDGLKSPVRPSVRIAANNAVSMFWLFPRLKAFTFSATSCPVETVVTDDPSLLLSPENDLAIIYAGAVPDGWVGKRLMEEELAPVTSPNGALQFARDPRSLPLLEYDRHAPEWINWDIWAKRQDSSPLLGLRRVVCQTYGQSIGRAIAGEGIALASLTLLHEELASGSLEQLDAVPTSTGKGYFLVTSASGSKQDNVGALKKFLTN</sequence>
<evidence type="ECO:0000259" key="5">
    <source>
        <dbReference type="PROSITE" id="PS50931"/>
    </source>
</evidence>